<sequence length="257" mass="29752">QNFDFRRAGRWMDDHVIFTFQAVLLYLVTIFSLKYWMKDREPLKLRIPVATWNFSIALLSGVCAWATTPDFLDILFNKGFSASLCSGRDRLFSGASGRAIFVLLFARLPEFIDTLFIVLRKQPLLFIHYYHHAFTLCFAWFTYSGAWPSSVHGIYVNSLIHTAMYSYYFLTTLNIRPPPIVAKSITIAQILQFAYLLYALIHFTVITQIFGVPCESDSTALALAWIMDLSYLYLFVDFYVNKYNGRTTLSIRIKKTD</sequence>
<dbReference type="GO" id="GO:0034625">
    <property type="term" value="P:fatty acid elongation, monounsaturated fatty acid"/>
    <property type="evidence" value="ECO:0007669"/>
    <property type="project" value="TreeGrafter"/>
</dbReference>
<dbReference type="InterPro" id="IPR030457">
    <property type="entry name" value="ELO_CS"/>
</dbReference>
<evidence type="ECO:0000256" key="2">
    <source>
        <dbReference type="ARBA" id="ARBA00005194"/>
    </source>
</evidence>
<feature type="non-terminal residue" evidence="12">
    <location>
        <position position="1"/>
    </location>
</feature>
<dbReference type="AlphaFoldDB" id="A0AAN5DD52"/>
<dbReference type="GO" id="GO:0009922">
    <property type="term" value="F:fatty acid elongase activity"/>
    <property type="evidence" value="ECO:0007669"/>
    <property type="project" value="UniProtKB-EC"/>
</dbReference>
<evidence type="ECO:0000256" key="9">
    <source>
        <dbReference type="ARBA" id="ARBA00023136"/>
    </source>
</evidence>
<dbReference type="Proteomes" id="UP001328107">
    <property type="component" value="Unassembled WGS sequence"/>
</dbReference>
<comment type="pathway">
    <text evidence="2">Lipid metabolism; fatty acid biosynthesis.</text>
</comment>
<organism evidence="12 13">
    <name type="scientific">Pristionchus mayeri</name>
    <dbReference type="NCBI Taxonomy" id="1317129"/>
    <lineage>
        <taxon>Eukaryota</taxon>
        <taxon>Metazoa</taxon>
        <taxon>Ecdysozoa</taxon>
        <taxon>Nematoda</taxon>
        <taxon>Chromadorea</taxon>
        <taxon>Rhabditida</taxon>
        <taxon>Rhabditina</taxon>
        <taxon>Diplogasteromorpha</taxon>
        <taxon>Diplogasteroidea</taxon>
        <taxon>Neodiplogasteridae</taxon>
        <taxon>Pristionchus</taxon>
    </lineage>
</organism>
<evidence type="ECO:0000256" key="6">
    <source>
        <dbReference type="ARBA" id="ARBA00022832"/>
    </source>
</evidence>
<reference evidence="13" key="1">
    <citation type="submission" date="2022-10" db="EMBL/GenBank/DDBJ databases">
        <title>Genome assembly of Pristionchus species.</title>
        <authorList>
            <person name="Yoshida K."/>
            <person name="Sommer R.J."/>
        </authorList>
    </citation>
    <scope>NUCLEOTIDE SEQUENCE [LARGE SCALE GENOMIC DNA]</scope>
    <source>
        <strain evidence="13">RS5460</strain>
    </source>
</reference>
<comment type="catalytic activity">
    <reaction evidence="11">
        <text>a very-long-chain acyl-CoA + malonyl-CoA + H(+) = a very-long-chain 3-oxoacyl-CoA + CO2 + CoA</text>
        <dbReference type="Rhea" id="RHEA:32727"/>
        <dbReference type="ChEBI" id="CHEBI:15378"/>
        <dbReference type="ChEBI" id="CHEBI:16526"/>
        <dbReference type="ChEBI" id="CHEBI:57287"/>
        <dbReference type="ChEBI" id="CHEBI:57384"/>
        <dbReference type="ChEBI" id="CHEBI:90725"/>
        <dbReference type="ChEBI" id="CHEBI:90736"/>
        <dbReference type="EC" id="2.3.1.199"/>
    </reaction>
</comment>
<keyword evidence="10 11" id="KW-0275">Fatty acid biosynthesis</keyword>
<dbReference type="PROSITE" id="PS01188">
    <property type="entry name" value="ELO"/>
    <property type="match status" value="1"/>
</dbReference>
<feature type="transmembrane region" description="Helical" evidence="11">
    <location>
        <begin position="16"/>
        <end position="37"/>
    </location>
</feature>
<dbReference type="Pfam" id="PF01151">
    <property type="entry name" value="ELO"/>
    <property type="match status" value="1"/>
</dbReference>
<feature type="transmembrane region" description="Helical" evidence="11">
    <location>
        <begin position="222"/>
        <end position="240"/>
    </location>
</feature>
<dbReference type="PANTHER" id="PTHR11157:SF26">
    <property type="entry name" value="ELONGATION OF LONG CHAIN FATTY ACIDS PROTEIN 1"/>
    <property type="match status" value="1"/>
</dbReference>
<dbReference type="PANTHER" id="PTHR11157">
    <property type="entry name" value="FATTY ACID ACYL TRANSFERASE-RELATED"/>
    <property type="match status" value="1"/>
</dbReference>
<comment type="caution">
    <text evidence="12">The sequence shown here is derived from an EMBL/GenBank/DDBJ whole genome shotgun (WGS) entry which is preliminary data.</text>
</comment>
<evidence type="ECO:0000256" key="11">
    <source>
        <dbReference type="RuleBase" id="RU361115"/>
    </source>
</evidence>
<dbReference type="GO" id="GO:0005789">
    <property type="term" value="C:endoplasmic reticulum membrane"/>
    <property type="evidence" value="ECO:0007669"/>
    <property type="project" value="TreeGrafter"/>
</dbReference>
<evidence type="ECO:0000256" key="5">
    <source>
        <dbReference type="ARBA" id="ARBA00022692"/>
    </source>
</evidence>
<keyword evidence="5 11" id="KW-0812">Transmembrane</keyword>
<evidence type="ECO:0000256" key="4">
    <source>
        <dbReference type="ARBA" id="ARBA00022679"/>
    </source>
</evidence>
<keyword evidence="3 11" id="KW-0444">Lipid biosynthesis</keyword>
<feature type="transmembrane region" description="Helical" evidence="11">
    <location>
        <begin position="190"/>
        <end position="210"/>
    </location>
</feature>
<accession>A0AAN5DD52</accession>
<keyword evidence="9 11" id="KW-0472">Membrane</keyword>
<feature type="transmembrane region" description="Helical" evidence="11">
    <location>
        <begin position="126"/>
        <end position="146"/>
    </location>
</feature>
<dbReference type="GO" id="GO:0042761">
    <property type="term" value="P:very long-chain fatty acid biosynthetic process"/>
    <property type="evidence" value="ECO:0007669"/>
    <property type="project" value="TreeGrafter"/>
</dbReference>
<protein>
    <recommendedName>
        <fullName evidence="11">Elongation of very long chain fatty acids protein</fullName>
        <ecNumber evidence="11">2.3.1.199</ecNumber>
    </recommendedName>
    <alternativeName>
        <fullName evidence="11">Very-long-chain 3-oxoacyl-CoA synthase</fullName>
    </alternativeName>
</protein>
<evidence type="ECO:0000313" key="13">
    <source>
        <dbReference type="Proteomes" id="UP001328107"/>
    </source>
</evidence>
<dbReference type="InterPro" id="IPR002076">
    <property type="entry name" value="ELO_fam"/>
</dbReference>
<name>A0AAN5DD52_9BILA</name>
<evidence type="ECO:0000256" key="3">
    <source>
        <dbReference type="ARBA" id="ARBA00022516"/>
    </source>
</evidence>
<feature type="transmembrane region" description="Helical" evidence="11">
    <location>
        <begin position="49"/>
        <end position="67"/>
    </location>
</feature>
<dbReference type="GO" id="GO:0034626">
    <property type="term" value="P:fatty acid elongation, polyunsaturated fatty acid"/>
    <property type="evidence" value="ECO:0007669"/>
    <property type="project" value="TreeGrafter"/>
</dbReference>
<gene>
    <name evidence="12" type="ORF">PMAYCL1PPCAC_31506</name>
</gene>
<evidence type="ECO:0000256" key="1">
    <source>
        <dbReference type="ARBA" id="ARBA00004141"/>
    </source>
</evidence>
<dbReference type="GO" id="GO:0019367">
    <property type="term" value="P:fatty acid elongation, saturated fatty acid"/>
    <property type="evidence" value="ECO:0007669"/>
    <property type="project" value="TreeGrafter"/>
</dbReference>
<dbReference type="EMBL" id="BTRK01000006">
    <property type="protein sequence ID" value="GMR61311.1"/>
    <property type="molecule type" value="Genomic_DNA"/>
</dbReference>
<evidence type="ECO:0000313" key="12">
    <source>
        <dbReference type="EMBL" id="GMR61311.1"/>
    </source>
</evidence>
<comment type="subcellular location">
    <subcellularLocation>
        <location evidence="1">Membrane</location>
        <topology evidence="1">Multi-pass membrane protein</topology>
    </subcellularLocation>
</comment>
<feature type="transmembrane region" description="Helical" evidence="11">
    <location>
        <begin position="152"/>
        <end position="170"/>
    </location>
</feature>
<keyword evidence="8 11" id="KW-0443">Lipid metabolism</keyword>
<dbReference type="GO" id="GO:0030148">
    <property type="term" value="P:sphingolipid biosynthetic process"/>
    <property type="evidence" value="ECO:0007669"/>
    <property type="project" value="TreeGrafter"/>
</dbReference>
<keyword evidence="7 11" id="KW-1133">Transmembrane helix</keyword>
<evidence type="ECO:0000256" key="7">
    <source>
        <dbReference type="ARBA" id="ARBA00022989"/>
    </source>
</evidence>
<proteinExistence type="inferred from homology"/>
<keyword evidence="6 11" id="KW-0276">Fatty acid metabolism</keyword>
<evidence type="ECO:0000256" key="8">
    <source>
        <dbReference type="ARBA" id="ARBA00023098"/>
    </source>
</evidence>
<keyword evidence="13" id="KW-1185">Reference proteome</keyword>
<comment type="similarity">
    <text evidence="11">Belongs to the ELO family.</text>
</comment>
<feature type="transmembrane region" description="Helical" evidence="11">
    <location>
        <begin position="99"/>
        <end position="119"/>
    </location>
</feature>
<evidence type="ECO:0000256" key="10">
    <source>
        <dbReference type="ARBA" id="ARBA00023160"/>
    </source>
</evidence>
<dbReference type="EC" id="2.3.1.199" evidence="11"/>
<keyword evidence="4 11" id="KW-0808">Transferase</keyword>